<sequence>MRTRSQSRNSNRQQQQVNPTFVEPFNLVEPIENQAPPVVTMDDTRTMAQLLEAPTVGYEDAIVVPEITADNFELKHGLLTLVQNKQFFGHDKEDPHAHIRYFNKITSTMKFPNVPTTPPYTPQHNKVFERRNHTLLDMVRSMMNLTTLSLSFWGYALESATHILNMVPTKKVDKTPYELWYGKVPNLSYLKILRCEALVKRDMPDKLQQRSIKYVEFLEKDLISQDVEGFKLPQEEVIPVRRSARTHRAPNRLCLNVEVDEHSLGDLNKPTNYKAAMLDPESNKWLDAMNVEILQSVKSYLGKYFAIKDLEEAAFILGIKIYRDRSKQLFGLSQSAYMDKILKRYSIDNSKRGNIPMQERLDLNKTQGASTPREVKRMKNVSYPLDVGSIMYAVRCIRPDVAFAQNITSHFQQNPGEPHWTAVKTILKYLRYTKDMLLVYGGNPEAETSSGLLSLDVRFETDRDDIKSQT</sequence>
<reference evidence="1" key="2">
    <citation type="submission" date="2022-01" db="EMBL/GenBank/DDBJ databases">
        <authorList>
            <person name="Yamashiro T."/>
            <person name="Shiraishi A."/>
            <person name="Satake H."/>
            <person name="Nakayama K."/>
        </authorList>
    </citation>
    <scope>NUCLEOTIDE SEQUENCE</scope>
</reference>
<reference evidence="1" key="1">
    <citation type="journal article" date="2022" name="Int. J. Mol. Sci.">
        <title>Draft Genome of Tanacetum Coccineum: Genomic Comparison of Closely Related Tanacetum-Family Plants.</title>
        <authorList>
            <person name="Yamashiro T."/>
            <person name="Shiraishi A."/>
            <person name="Nakayama K."/>
            <person name="Satake H."/>
        </authorList>
    </citation>
    <scope>NUCLEOTIDE SEQUENCE</scope>
</reference>
<dbReference type="PANTHER" id="PTHR42648">
    <property type="entry name" value="TRANSPOSASE, PUTATIVE-RELATED"/>
    <property type="match status" value="1"/>
</dbReference>
<keyword evidence="2" id="KW-1185">Reference proteome</keyword>
<gene>
    <name evidence="1" type="ORF">Tco_0976005</name>
</gene>
<proteinExistence type="predicted"/>
<dbReference type="InterPro" id="IPR039537">
    <property type="entry name" value="Retrotran_Ty1/copia-like"/>
</dbReference>
<dbReference type="SUPFAM" id="SSF53098">
    <property type="entry name" value="Ribonuclease H-like"/>
    <property type="match status" value="1"/>
</dbReference>
<evidence type="ECO:0000313" key="1">
    <source>
        <dbReference type="EMBL" id="GJT49848.1"/>
    </source>
</evidence>
<dbReference type="Gene3D" id="3.30.420.10">
    <property type="entry name" value="Ribonuclease H-like superfamily/Ribonuclease H"/>
    <property type="match status" value="1"/>
</dbReference>
<protein>
    <submittedName>
        <fullName evidence="1">Retrotransposon protein, putative, ty1-copia subclass</fullName>
    </submittedName>
</protein>
<dbReference type="InterPro" id="IPR036397">
    <property type="entry name" value="RNaseH_sf"/>
</dbReference>
<name>A0ABQ5EG01_9ASTR</name>
<dbReference type="Proteomes" id="UP001151760">
    <property type="component" value="Unassembled WGS sequence"/>
</dbReference>
<evidence type="ECO:0000313" key="2">
    <source>
        <dbReference type="Proteomes" id="UP001151760"/>
    </source>
</evidence>
<accession>A0ABQ5EG01</accession>
<dbReference type="InterPro" id="IPR012337">
    <property type="entry name" value="RNaseH-like_sf"/>
</dbReference>
<organism evidence="1 2">
    <name type="scientific">Tanacetum coccineum</name>
    <dbReference type="NCBI Taxonomy" id="301880"/>
    <lineage>
        <taxon>Eukaryota</taxon>
        <taxon>Viridiplantae</taxon>
        <taxon>Streptophyta</taxon>
        <taxon>Embryophyta</taxon>
        <taxon>Tracheophyta</taxon>
        <taxon>Spermatophyta</taxon>
        <taxon>Magnoliopsida</taxon>
        <taxon>eudicotyledons</taxon>
        <taxon>Gunneridae</taxon>
        <taxon>Pentapetalae</taxon>
        <taxon>asterids</taxon>
        <taxon>campanulids</taxon>
        <taxon>Asterales</taxon>
        <taxon>Asteraceae</taxon>
        <taxon>Asteroideae</taxon>
        <taxon>Anthemideae</taxon>
        <taxon>Anthemidinae</taxon>
        <taxon>Tanacetum</taxon>
    </lineage>
</organism>
<dbReference type="EMBL" id="BQNB010016271">
    <property type="protein sequence ID" value="GJT49848.1"/>
    <property type="molecule type" value="Genomic_DNA"/>
</dbReference>
<dbReference type="PANTHER" id="PTHR42648:SF27">
    <property type="entry name" value="RNA-DIRECTED DNA POLYMERASE"/>
    <property type="match status" value="1"/>
</dbReference>
<comment type="caution">
    <text evidence="1">The sequence shown here is derived from an EMBL/GenBank/DDBJ whole genome shotgun (WGS) entry which is preliminary data.</text>
</comment>